<gene>
    <name evidence="2" type="ORF">MED297_13702</name>
</gene>
<sequence length="200" mass="22842">MPTHYIFGYGSLICQDSRSRTGVTSDACPVEVQGIQRRWSMHSPEWPATAVSAHDSPMHRCNGVYFAVDAENLKNFDEREQGYQRIQLPWNQVSPLSEQSLPTGGTLWAYVGNDTGEPSAARPIMQSYLDVILNGCLNFGVEFTQRFTETTELWQCLVDDRHDPQYPRPLNRTERLPDIDRILATHLPDLLNQRQAYSEQ</sequence>
<dbReference type="AlphaFoldDB" id="A4BCL6"/>
<dbReference type="InterPro" id="IPR009288">
    <property type="entry name" value="AIG2-like_dom"/>
</dbReference>
<dbReference type="InterPro" id="IPR013024">
    <property type="entry name" value="GGCT-like"/>
</dbReference>
<organism evidence="2 3">
    <name type="scientific">Reinekea blandensis MED297</name>
    <dbReference type="NCBI Taxonomy" id="314283"/>
    <lineage>
        <taxon>Bacteria</taxon>
        <taxon>Pseudomonadati</taxon>
        <taxon>Pseudomonadota</taxon>
        <taxon>Gammaproteobacteria</taxon>
        <taxon>Oceanospirillales</taxon>
        <taxon>Saccharospirillaceae</taxon>
        <taxon>Reinekea</taxon>
    </lineage>
</organism>
<comment type="caution">
    <text evidence="2">The sequence shown here is derived from an EMBL/GenBank/DDBJ whole genome shotgun (WGS) entry which is preliminary data.</text>
</comment>
<dbReference type="RefSeq" id="WP_008042661.1">
    <property type="nucleotide sequence ID" value="NZ_CH724149.1"/>
</dbReference>
<dbReference type="Pfam" id="PF06094">
    <property type="entry name" value="GGACT"/>
    <property type="match status" value="1"/>
</dbReference>
<proteinExistence type="predicted"/>
<evidence type="ECO:0000313" key="3">
    <source>
        <dbReference type="Proteomes" id="UP000005953"/>
    </source>
</evidence>
<reference evidence="2 3" key="1">
    <citation type="submission" date="2006-02" db="EMBL/GenBank/DDBJ databases">
        <authorList>
            <person name="Pinhassi J."/>
            <person name="Pedros-Alio C."/>
            <person name="Ferriera S."/>
            <person name="Johnson J."/>
            <person name="Kravitz S."/>
            <person name="Halpern A."/>
            <person name="Remington K."/>
            <person name="Beeson K."/>
            <person name="Tran B."/>
            <person name="Rogers Y.-H."/>
            <person name="Friedman R."/>
            <person name="Venter J.C."/>
        </authorList>
    </citation>
    <scope>NUCLEOTIDE SEQUENCE [LARGE SCALE GENOMIC DNA]</scope>
    <source>
        <strain evidence="2 3">MED297</strain>
    </source>
</reference>
<name>A4BCL6_9GAMM</name>
<dbReference type="EMBL" id="AAOE01000005">
    <property type="protein sequence ID" value="EAR10282.1"/>
    <property type="molecule type" value="Genomic_DNA"/>
</dbReference>
<feature type="domain" description="Gamma-glutamylcyclotransferase AIG2-like" evidence="1">
    <location>
        <begin position="6"/>
        <end position="115"/>
    </location>
</feature>
<dbReference type="Gene3D" id="3.10.490.10">
    <property type="entry name" value="Gamma-glutamyl cyclotransferase-like"/>
    <property type="match status" value="1"/>
</dbReference>
<dbReference type="InterPro" id="IPR036568">
    <property type="entry name" value="GGCT-like_sf"/>
</dbReference>
<dbReference type="Proteomes" id="UP000005953">
    <property type="component" value="Unassembled WGS sequence"/>
</dbReference>
<dbReference type="OrthoDB" id="5567366at2"/>
<dbReference type="HOGENOM" id="CLU_088538_1_1_6"/>
<protein>
    <recommendedName>
        <fullName evidence="1">Gamma-glutamylcyclotransferase AIG2-like domain-containing protein</fullName>
    </recommendedName>
</protein>
<dbReference type="SUPFAM" id="SSF110857">
    <property type="entry name" value="Gamma-glutamyl cyclotransferase-like"/>
    <property type="match status" value="1"/>
</dbReference>
<evidence type="ECO:0000259" key="1">
    <source>
        <dbReference type="Pfam" id="PF06094"/>
    </source>
</evidence>
<evidence type="ECO:0000313" key="2">
    <source>
        <dbReference type="EMBL" id="EAR10282.1"/>
    </source>
</evidence>
<accession>A4BCL6</accession>
<dbReference type="STRING" id="314283.MED297_13702"/>
<dbReference type="CDD" id="cd06661">
    <property type="entry name" value="GGCT_like"/>
    <property type="match status" value="1"/>
</dbReference>
<keyword evidence="3" id="KW-1185">Reference proteome</keyword>